<gene>
    <name evidence="1" type="ORF">H7U19_08360</name>
</gene>
<accession>A0A923HAX5</accession>
<dbReference type="AlphaFoldDB" id="A0A923HAX5"/>
<name>A0A923HAX5_9FLAO</name>
<dbReference type="Proteomes" id="UP000656244">
    <property type="component" value="Unassembled WGS sequence"/>
</dbReference>
<comment type="caution">
    <text evidence="1">The sequence shown here is derived from an EMBL/GenBank/DDBJ whole genome shotgun (WGS) entry which is preliminary data.</text>
</comment>
<protein>
    <submittedName>
        <fullName evidence="1">Uncharacterized protein</fullName>
    </submittedName>
</protein>
<evidence type="ECO:0000313" key="2">
    <source>
        <dbReference type="Proteomes" id="UP000656244"/>
    </source>
</evidence>
<evidence type="ECO:0000313" key="1">
    <source>
        <dbReference type="EMBL" id="MBC3758412.1"/>
    </source>
</evidence>
<dbReference type="EMBL" id="JACNMF010000002">
    <property type="protein sequence ID" value="MBC3758412.1"/>
    <property type="molecule type" value="Genomic_DNA"/>
</dbReference>
<dbReference type="RefSeq" id="WP_186561248.1">
    <property type="nucleotide sequence ID" value="NZ_JACNMF010000002.1"/>
</dbReference>
<sequence>MKFLTPEIEALSKHVQTKSLAKLNTSCGIFQDCNPSGNRPVLYHKQS</sequence>
<proteinExistence type="predicted"/>
<reference evidence="1" key="1">
    <citation type="submission" date="2020-08" db="EMBL/GenBank/DDBJ databases">
        <title>Hyunsoonleella sp. strain SJ7 genome sequencing and assembly.</title>
        <authorList>
            <person name="Kim I."/>
        </authorList>
    </citation>
    <scope>NUCLEOTIDE SEQUENCE</scope>
    <source>
        <strain evidence="1">SJ7</strain>
    </source>
</reference>
<keyword evidence="2" id="KW-1185">Reference proteome</keyword>
<organism evidence="1 2">
    <name type="scientific">Hyunsoonleella aquatilis</name>
    <dbReference type="NCBI Taxonomy" id="2762758"/>
    <lineage>
        <taxon>Bacteria</taxon>
        <taxon>Pseudomonadati</taxon>
        <taxon>Bacteroidota</taxon>
        <taxon>Flavobacteriia</taxon>
        <taxon>Flavobacteriales</taxon>
        <taxon>Flavobacteriaceae</taxon>
    </lineage>
</organism>